<feature type="domain" description="Carbohydrate kinase FGGY C-terminal" evidence="6">
    <location>
        <begin position="279"/>
        <end position="477"/>
    </location>
</feature>
<dbReference type="Gene3D" id="3.30.420.40">
    <property type="match status" value="2"/>
</dbReference>
<evidence type="ECO:0000313" key="8">
    <source>
        <dbReference type="Proteomes" id="UP000006851"/>
    </source>
</evidence>
<dbReference type="KEGG" id="cgo:Corgl_0363"/>
<evidence type="ECO:0000256" key="2">
    <source>
        <dbReference type="ARBA" id="ARBA00022629"/>
    </source>
</evidence>
<dbReference type="OrthoDB" id="9760563at2"/>
<dbReference type="STRING" id="700015.Corgl_0363"/>
<dbReference type="GO" id="GO:0042732">
    <property type="term" value="P:D-xylose metabolic process"/>
    <property type="evidence" value="ECO:0007669"/>
    <property type="project" value="UniProtKB-KW"/>
</dbReference>
<protein>
    <submittedName>
        <fullName evidence="7">Carbohydrate kinase, FGGY</fullName>
    </submittedName>
</protein>
<evidence type="ECO:0000313" key="7">
    <source>
        <dbReference type="EMBL" id="AEB06482.1"/>
    </source>
</evidence>
<dbReference type="SUPFAM" id="SSF53067">
    <property type="entry name" value="Actin-like ATPase domain"/>
    <property type="match status" value="2"/>
</dbReference>
<evidence type="ECO:0000256" key="4">
    <source>
        <dbReference type="ARBA" id="ARBA00022777"/>
    </source>
</evidence>
<name>F2NAF5_CORGP</name>
<dbReference type="InterPro" id="IPR018485">
    <property type="entry name" value="FGGY_C"/>
</dbReference>
<gene>
    <name evidence="7" type="ordered locus">Corgl_0363</name>
</gene>
<dbReference type="PANTHER" id="PTHR43095">
    <property type="entry name" value="SUGAR KINASE"/>
    <property type="match status" value="1"/>
</dbReference>
<reference evidence="8" key="1">
    <citation type="journal article" date="2013" name="Stand. Genomic Sci.">
        <title>Complete genome sequence of Coriobacterium glomerans type strain (PW2(T)) from the midgut of Pyrrhocoris apterus L. (red soldier bug).</title>
        <authorList>
            <person name="Stackebrandt E."/>
            <person name="Zeytun A."/>
            <person name="Lapidus A."/>
            <person name="Nolan M."/>
            <person name="Lucas S."/>
            <person name="Hammon N."/>
            <person name="Deshpande S."/>
            <person name="Cheng J.F."/>
            <person name="Tapia R."/>
            <person name="Goodwin L.A."/>
            <person name="Pitluck S."/>
            <person name="Liolios K."/>
            <person name="Pagani I."/>
            <person name="Ivanova N."/>
            <person name="Mavromatis K."/>
            <person name="Mikhailova N."/>
            <person name="Huntemann M."/>
            <person name="Pati A."/>
            <person name="Chen A."/>
            <person name="Palaniappan K."/>
            <person name="Chang Y.J."/>
            <person name="Land M."/>
            <person name="Hauser L."/>
            <person name="Rohde M."/>
            <person name="Pukall R."/>
            <person name="Goker M."/>
            <person name="Detter J.C."/>
            <person name="Woyke T."/>
            <person name="Bristow J."/>
            <person name="Eisen J.A."/>
            <person name="Markowitz V."/>
            <person name="Hugenholtz P."/>
            <person name="Kyrpides N.C."/>
            <person name="Klenk H.P."/>
        </authorList>
    </citation>
    <scope>NUCLEOTIDE SEQUENCE</scope>
    <source>
        <strain evidence="8">ATCC 49209 / DSM 20642 / JCM 10262 / PW2</strain>
    </source>
</reference>
<keyword evidence="2" id="KW-0859">Xylose metabolism</keyword>
<evidence type="ECO:0000259" key="5">
    <source>
        <dbReference type="Pfam" id="PF00370"/>
    </source>
</evidence>
<dbReference type="HOGENOM" id="CLU_509692_0_0_11"/>
<evidence type="ECO:0000259" key="6">
    <source>
        <dbReference type="Pfam" id="PF02782"/>
    </source>
</evidence>
<comment type="similarity">
    <text evidence="1">Belongs to the FGGY kinase family.</text>
</comment>
<evidence type="ECO:0000256" key="3">
    <source>
        <dbReference type="ARBA" id="ARBA00022679"/>
    </source>
</evidence>
<keyword evidence="3" id="KW-0808">Transferase</keyword>
<dbReference type="CDD" id="cd07809">
    <property type="entry name" value="ASKHA_NBD_FGGY_BaXK-like"/>
    <property type="match status" value="1"/>
</dbReference>
<dbReference type="Pfam" id="PF02782">
    <property type="entry name" value="FGGY_C"/>
    <property type="match status" value="1"/>
</dbReference>
<accession>F2NAF5</accession>
<keyword evidence="2" id="KW-0119">Carbohydrate metabolism</keyword>
<sequence length="549" mass="59120">MVKTTEEIAAEIERGAATLGIEFGSTRIKAQLNDENNAPVAVGAFEWENSFEQGYWTYGEQEIFEGLAACFASLKADVARRYRVDLRRLAALGISAMMHGYLALGSDGEPLVPFRTWRNTTTTVAARELTRVFGFHIPERWSVAHLYQAILDEEPHVAQVDHLTTLAGFVHERLCGRRVLSIGDASGMFPIDSSTRSYDASMADRFDALEPVRALGVRIIDLLPEVMIAGQVAGHLTAHGAELLDASGDLEIACPMCPPEGDAGTGMIATNSVAPRTGNVSAGTSIFSMVVLEQPLKNPMLDEIDIVTTPVGDPVAMVHCNNCTSDINAWMGLFESYNDLMGISMDSPELYETLFRAALDGDADAGGLMSMPFISGEPIMGVSTGCPLLTRGERARLTIQNFMRMHIMAAFGALKIGNDALRRERVAIDRLYAHGGIFKTPIVAQRLLAAAMAAPVSLLETAGEGGAWGAAIAAAYMLRGAATSSLSEYLSDHVFKGMRSVTVEAVPEDVLGYDAFIDLFRRVNAIACQADDIWADEAGHAHVEGVEGQ</sequence>
<dbReference type="eggNOG" id="COG1070">
    <property type="taxonomic scope" value="Bacteria"/>
</dbReference>
<keyword evidence="8" id="KW-1185">Reference proteome</keyword>
<dbReference type="EMBL" id="CP002628">
    <property type="protein sequence ID" value="AEB06482.1"/>
    <property type="molecule type" value="Genomic_DNA"/>
</dbReference>
<organism evidence="7 8">
    <name type="scientific">Coriobacterium glomerans (strain ATCC 49209 / DSM 20642 / JCM 10262 / PW2)</name>
    <dbReference type="NCBI Taxonomy" id="700015"/>
    <lineage>
        <taxon>Bacteria</taxon>
        <taxon>Bacillati</taxon>
        <taxon>Actinomycetota</taxon>
        <taxon>Coriobacteriia</taxon>
        <taxon>Coriobacteriales</taxon>
        <taxon>Coriobacteriaceae</taxon>
        <taxon>Coriobacterium</taxon>
    </lineage>
</organism>
<dbReference type="Pfam" id="PF00370">
    <property type="entry name" value="FGGY_N"/>
    <property type="match status" value="1"/>
</dbReference>
<dbReference type="RefSeq" id="WP_013708225.1">
    <property type="nucleotide sequence ID" value="NC_015389.1"/>
</dbReference>
<dbReference type="GO" id="GO:0016301">
    <property type="term" value="F:kinase activity"/>
    <property type="evidence" value="ECO:0007669"/>
    <property type="project" value="UniProtKB-KW"/>
</dbReference>
<dbReference type="PANTHER" id="PTHR43095:SF5">
    <property type="entry name" value="XYLULOSE KINASE"/>
    <property type="match status" value="1"/>
</dbReference>
<dbReference type="InterPro" id="IPR050406">
    <property type="entry name" value="FGGY_Carb_Kinase"/>
</dbReference>
<evidence type="ECO:0000256" key="1">
    <source>
        <dbReference type="ARBA" id="ARBA00009156"/>
    </source>
</evidence>
<dbReference type="Proteomes" id="UP000006851">
    <property type="component" value="Chromosome"/>
</dbReference>
<feature type="domain" description="Carbohydrate kinase FGGY N-terminal" evidence="5">
    <location>
        <begin position="18"/>
        <end position="243"/>
    </location>
</feature>
<proteinExistence type="inferred from homology"/>
<keyword evidence="4 7" id="KW-0418">Kinase</keyword>
<dbReference type="InterPro" id="IPR018484">
    <property type="entry name" value="FGGY_N"/>
</dbReference>
<dbReference type="AlphaFoldDB" id="F2NAF5"/>
<dbReference type="InterPro" id="IPR043129">
    <property type="entry name" value="ATPase_NBD"/>
</dbReference>